<feature type="region of interest" description="Disordered" evidence="10">
    <location>
        <begin position="170"/>
        <end position="246"/>
    </location>
</feature>
<dbReference type="AlphaFoldDB" id="A0A851R8E5"/>
<name>A0A851R8E5_TYCCO</name>
<dbReference type="GO" id="GO:0005634">
    <property type="term" value="C:nucleus"/>
    <property type="evidence" value="ECO:0007669"/>
    <property type="project" value="TreeGrafter"/>
</dbReference>
<evidence type="ECO:0000256" key="5">
    <source>
        <dbReference type="ARBA" id="ARBA00022737"/>
    </source>
</evidence>
<feature type="compositionally biased region" description="Polar residues" evidence="10">
    <location>
        <begin position="119"/>
        <end position="129"/>
    </location>
</feature>
<evidence type="ECO:0000313" key="12">
    <source>
        <dbReference type="Proteomes" id="UP000631545"/>
    </source>
</evidence>
<organism evidence="11 12">
    <name type="scientific">Tychaedon coryphoeus</name>
    <name type="common">Karoo scrub-robin</name>
    <name type="synonym">Erythropygia coryphaeus</name>
    <dbReference type="NCBI Taxonomy" id="614051"/>
    <lineage>
        <taxon>Eukaryota</taxon>
        <taxon>Metazoa</taxon>
        <taxon>Chordata</taxon>
        <taxon>Craniata</taxon>
        <taxon>Vertebrata</taxon>
        <taxon>Euteleostomi</taxon>
        <taxon>Archelosauria</taxon>
        <taxon>Archosauria</taxon>
        <taxon>Dinosauria</taxon>
        <taxon>Saurischia</taxon>
        <taxon>Theropoda</taxon>
        <taxon>Coelurosauria</taxon>
        <taxon>Aves</taxon>
        <taxon>Neognathae</taxon>
        <taxon>Neoaves</taxon>
        <taxon>Telluraves</taxon>
        <taxon>Australaves</taxon>
        <taxon>Passeriformes</taxon>
        <taxon>Muscicapidae</taxon>
        <taxon>Cercotrichas</taxon>
    </lineage>
</organism>
<comment type="similarity">
    <text evidence="2">Belongs to the beta-catenin family.</text>
</comment>
<sequence>MPAPEQSPMVEEGLQAAQETSTGPGMEPETTATTILASVKEQELQFQRLTRELEVERQIVANQLERCRLGAESPSIASTSSTEKSFPWRSSDPPPTGVSKPQVSEGVHTNAYDIRTETEQGTLYSPEQTSLHERSVGNSRSSTQMNSYSDSGYQEISSFHNSQNLNKPELRQQHSLGGPPSSHAVRSSRAEGQTSAQAAASGAPGRVMRRVSSVPSRAASPSPAAGSGVSPSRGSLRTSLASGYGSPEPRALPAHYSCSTLPPFAARPASPSAVRRVGSLSSQRGQPGPGTAPFHGAPRLGSPLALADAQARVGSPAQAQLGSSSPKRSGMTAVPQHLGSTLQRTMHDLDQYGQQYEIYERMVPPRPDSLTGLRSSYASQHSQLGQELRSAVSPELHITPIYEGRPFYSPLYRSPNHGAVELHHGSQAALFRSGSGMGNLQRSSSQRSTLTYQRNTFGLPPAAALAEPLRAVPFRLPEPAYGRLQPAPDGGTTRSPGWLLCCVGNAALLCHPCREFAWRDPELPEVIHMLQHQFPSVQANAAAYLQHLCFGDNRVKTEVCRLGGIKHLVDLLDHRVLEVQKNACGALRNLVYGKSTDENKIAMKNVGGIPALLRLLRKSVDAEVKELVTGVLWNLSSCDAVKMTIIRDALSTLTNTVIVPHSGWNSSSFDDDHKIKFQTSLVLRNTTGCLRNLSSAGEEARKQMRCCEGLVDSLLYVIHTCVNTSDYDSKTVENCVCTLRNLSYRLELEVPQARLLGINELDDLLGKESPSKDSEPSCWGKKKKKKKKTSQEDQWDGVGPIPGFSKSPKGVEMLWHPSVVKPYLTLLAESSNPATLEGSAGSLQNLSAGNWKFAAYIRAAVRKEKGLPILVELLRMDNDRVVSSVATALRNMALDVRNKELIGKYAMRDLVNRLPGGNGPSILSDETVAAICCALHEVTSKNMENAKALADTGGIEKLVNITKGRGDRQVVKAAAQVLNTLWQYRDLRSIYKKDGWNQSHFITPVSTLERERFKSHPSLSTANQQMSPVLQSVGSTSSSPALLGIREPRSDYDRTHPPMQYYSSQGDVIAHKDIYSGSSKASPIYISSYSSPAREQNRRLQQHQQLYYSQEDTTRKNYDAYRLYLQSPHSYEDPYFDDRVHFPATSDYATQYGLKSTTNYVDFYSTRRSSYRAEQYPGSPDSWV</sequence>
<dbReference type="GO" id="GO:0005912">
    <property type="term" value="C:adherens junction"/>
    <property type="evidence" value="ECO:0007669"/>
    <property type="project" value="TreeGrafter"/>
</dbReference>
<comment type="subcellular location">
    <subcellularLocation>
        <location evidence="1">Cell junction</location>
    </subcellularLocation>
</comment>
<feature type="non-terminal residue" evidence="11">
    <location>
        <position position="1"/>
    </location>
</feature>
<feature type="compositionally biased region" description="Polar residues" evidence="10">
    <location>
        <begin position="75"/>
        <end position="84"/>
    </location>
</feature>
<proteinExistence type="inferred from homology"/>
<feature type="region of interest" description="Disordered" evidence="10">
    <location>
        <begin position="266"/>
        <end position="335"/>
    </location>
</feature>
<feature type="repeat" description="ARM" evidence="9">
    <location>
        <begin position="607"/>
        <end position="650"/>
    </location>
</feature>
<dbReference type="Pfam" id="PF00514">
    <property type="entry name" value="Arm"/>
    <property type="match status" value="3"/>
</dbReference>
<evidence type="ECO:0000256" key="10">
    <source>
        <dbReference type="SAM" id="MobiDB-lite"/>
    </source>
</evidence>
<evidence type="ECO:0000256" key="1">
    <source>
        <dbReference type="ARBA" id="ARBA00004282"/>
    </source>
</evidence>
<evidence type="ECO:0000256" key="3">
    <source>
        <dbReference type="ARBA" id="ARBA00022481"/>
    </source>
</evidence>
<feature type="repeat" description="ARM" evidence="9">
    <location>
        <begin position="865"/>
        <end position="902"/>
    </location>
</feature>
<dbReference type="SMART" id="SM00185">
    <property type="entry name" value="ARM"/>
    <property type="match status" value="7"/>
</dbReference>
<dbReference type="InterPro" id="IPR000225">
    <property type="entry name" value="Armadillo"/>
</dbReference>
<dbReference type="GO" id="GO:0005737">
    <property type="term" value="C:cytoplasm"/>
    <property type="evidence" value="ECO:0007669"/>
    <property type="project" value="TreeGrafter"/>
</dbReference>
<feature type="region of interest" description="Disordered" evidence="10">
    <location>
        <begin position="1031"/>
        <end position="1055"/>
    </location>
</feature>
<feature type="compositionally biased region" description="Polar residues" evidence="10">
    <location>
        <begin position="136"/>
        <end position="154"/>
    </location>
</feature>
<keyword evidence="4" id="KW-0597">Phosphoprotein</keyword>
<evidence type="ECO:0000256" key="9">
    <source>
        <dbReference type="PROSITE-ProRule" id="PRU00259"/>
    </source>
</evidence>
<feature type="region of interest" description="Disordered" evidence="10">
    <location>
        <begin position="68"/>
        <end position="154"/>
    </location>
</feature>
<keyword evidence="7" id="KW-0965">Cell junction</keyword>
<dbReference type="PANTHER" id="PTHR10372:SF8">
    <property type="entry name" value="PLAKOPHILIN-4"/>
    <property type="match status" value="1"/>
</dbReference>
<evidence type="ECO:0000256" key="7">
    <source>
        <dbReference type="ARBA" id="ARBA00022949"/>
    </source>
</evidence>
<reference evidence="11" key="1">
    <citation type="submission" date="2019-09" db="EMBL/GenBank/DDBJ databases">
        <title>Bird 10,000 Genomes (B10K) Project - Family phase.</title>
        <authorList>
            <person name="Zhang G."/>
        </authorList>
    </citation>
    <scope>NUCLEOTIDE SEQUENCE</scope>
    <source>
        <strain evidence="11">OUT-0024</strain>
        <tissue evidence="11">Muscle</tissue>
    </source>
</reference>
<feature type="region of interest" description="Disordered" evidence="10">
    <location>
        <begin position="766"/>
        <end position="802"/>
    </location>
</feature>
<dbReference type="FunFam" id="1.25.10.10:FF:000008">
    <property type="entry name" value="plakophilin-4 isoform X1"/>
    <property type="match status" value="1"/>
</dbReference>
<dbReference type="EMBL" id="WBND01000646">
    <property type="protein sequence ID" value="NXC87986.1"/>
    <property type="molecule type" value="Genomic_DNA"/>
</dbReference>
<dbReference type="Gene3D" id="1.25.10.10">
    <property type="entry name" value="Leucine-rich Repeat Variant"/>
    <property type="match status" value="1"/>
</dbReference>
<dbReference type="InterPro" id="IPR011989">
    <property type="entry name" value="ARM-like"/>
</dbReference>
<keyword evidence="6" id="KW-0130">Cell adhesion</keyword>
<feature type="compositionally biased region" description="Low complexity" evidence="10">
    <location>
        <begin position="266"/>
        <end position="277"/>
    </location>
</feature>
<feature type="region of interest" description="Disordered" evidence="10">
    <location>
        <begin position="1"/>
        <end position="31"/>
    </location>
</feature>
<feature type="non-terminal residue" evidence="11">
    <location>
        <position position="1184"/>
    </location>
</feature>
<dbReference type="SUPFAM" id="SSF48371">
    <property type="entry name" value="ARM repeat"/>
    <property type="match status" value="1"/>
</dbReference>
<dbReference type="PANTHER" id="PTHR10372">
    <property type="entry name" value="PLAKOPHILLIN-RELATED"/>
    <property type="match status" value="1"/>
</dbReference>
<keyword evidence="5" id="KW-0677">Repeat</keyword>
<feature type="compositionally biased region" description="Low complexity" evidence="10">
    <location>
        <begin position="190"/>
        <end position="235"/>
    </location>
</feature>
<keyword evidence="8" id="KW-0175">Coiled coil</keyword>
<feature type="compositionally biased region" description="Polar residues" evidence="10">
    <location>
        <begin position="317"/>
        <end position="327"/>
    </location>
</feature>
<dbReference type="InterPro" id="IPR028435">
    <property type="entry name" value="Plakophilin/d_Catenin"/>
</dbReference>
<feature type="compositionally biased region" description="Basic and acidic residues" evidence="10">
    <location>
        <begin position="1046"/>
        <end position="1055"/>
    </location>
</feature>
<dbReference type="GO" id="GO:0098609">
    <property type="term" value="P:cell-cell adhesion"/>
    <property type="evidence" value="ECO:0007669"/>
    <property type="project" value="InterPro"/>
</dbReference>
<comment type="caution">
    <text evidence="11">The sequence shown here is derived from an EMBL/GenBank/DDBJ whole genome shotgun (WGS) entry which is preliminary data.</text>
</comment>
<evidence type="ECO:0000256" key="2">
    <source>
        <dbReference type="ARBA" id="ARBA00005462"/>
    </source>
</evidence>
<dbReference type="Proteomes" id="UP000631545">
    <property type="component" value="Unassembled WGS sequence"/>
</dbReference>
<keyword evidence="3" id="KW-0488">Methylation</keyword>
<protein>
    <submittedName>
        <fullName evidence="11">PKP4 protein</fullName>
    </submittedName>
</protein>
<gene>
    <name evidence="11" type="primary">Pkp4</name>
    <name evidence="11" type="ORF">CERCOR_R00982</name>
</gene>
<feature type="repeat" description="ARM" evidence="9">
    <location>
        <begin position="563"/>
        <end position="598"/>
    </location>
</feature>
<evidence type="ECO:0000256" key="4">
    <source>
        <dbReference type="ARBA" id="ARBA00022553"/>
    </source>
</evidence>
<evidence type="ECO:0000313" key="11">
    <source>
        <dbReference type="EMBL" id="NXC87986.1"/>
    </source>
</evidence>
<accession>A0A851R8E5</accession>
<dbReference type="InterPro" id="IPR016024">
    <property type="entry name" value="ARM-type_fold"/>
</dbReference>
<keyword evidence="12" id="KW-1185">Reference proteome</keyword>
<feature type="compositionally biased region" description="Polar residues" evidence="10">
    <location>
        <begin position="1031"/>
        <end position="1040"/>
    </location>
</feature>
<dbReference type="PROSITE" id="PS50176">
    <property type="entry name" value="ARM_REPEAT"/>
    <property type="match status" value="3"/>
</dbReference>
<evidence type="ECO:0000256" key="8">
    <source>
        <dbReference type="ARBA" id="ARBA00023054"/>
    </source>
</evidence>
<dbReference type="GO" id="GO:0005886">
    <property type="term" value="C:plasma membrane"/>
    <property type="evidence" value="ECO:0007669"/>
    <property type="project" value="TreeGrafter"/>
</dbReference>
<evidence type="ECO:0000256" key="6">
    <source>
        <dbReference type="ARBA" id="ARBA00022889"/>
    </source>
</evidence>
<feature type="compositionally biased region" description="Basic and acidic residues" evidence="10">
    <location>
        <begin position="766"/>
        <end position="775"/>
    </location>
</feature>